<keyword evidence="3" id="KW-1185">Reference proteome</keyword>
<feature type="signal peptide" evidence="1">
    <location>
        <begin position="1"/>
        <end position="27"/>
    </location>
</feature>
<keyword evidence="1" id="KW-0732">Signal</keyword>
<dbReference type="AlphaFoldDB" id="A0A8J2Z2L9"/>
<comment type="caution">
    <text evidence="2">The sequence shown here is derived from an EMBL/GenBank/DDBJ whole genome shotgun (WGS) entry which is preliminary data.</text>
</comment>
<proteinExistence type="predicted"/>
<dbReference type="Proteomes" id="UP000636949">
    <property type="component" value="Unassembled WGS sequence"/>
</dbReference>
<dbReference type="OrthoDB" id="5606321at2"/>
<reference evidence="2" key="1">
    <citation type="journal article" date="2014" name="Int. J. Syst. Evol. Microbiol.">
        <title>Complete genome sequence of Corynebacterium casei LMG S-19264T (=DSM 44701T), isolated from a smear-ripened cheese.</title>
        <authorList>
            <consortium name="US DOE Joint Genome Institute (JGI-PGF)"/>
            <person name="Walter F."/>
            <person name="Albersmeier A."/>
            <person name="Kalinowski J."/>
            <person name="Ruckert C."/>
        </authorList>
    </citation>
    <scope>NUCLEOTIDE SEQUENCE</scope>
    <source>
        <strain evidence="2">CGMCC 1.15758</strain>
    </source>
</reference>
<name>A0A8J2Z2L9_9GAMM</name>
<sequence>MLNRKIYIFTILLSIVSVSILSATCRASVNNNRPANILGGTYTPCNINGCHPTAGGAAGVPATRHHVLDKAVLIERINRAFSGPPRGGDEYRDGVNKIVAILDNSGAPQTVIDDFRDGNGNNCNLLTNRYLTWLTPNLILGPAPMLCSFDPANDFDAWAHQLVADETTKNALEDIFNDGSPNQLAEYFSQLETRSAPYGFSNTQWTFDSTLGQYCLSSSFAGGHCPTTHW</sequence>
<protein>
    <submittedName>
        <fullName evidence="2">Uncharacterized protein</fullName>
    </submittedName>
</protein>
<reference evidence="2" key="2">
    <citation type="submission" date="2020-09" db="EMBL/GenBank/DDBJ databases">
        <authorList>
            <person name="Sun Q."/>
            <person name="Zhou Y."/>
        </authorList>
    </citation>
    <scope>NUCLEOTIDE SEQUENCE</scope>
    <source>
        <strain evidence="2">CGMCC 1.15758</strain>
    </source>
</reference>
<evidence type="ECO:0000313" key="3">
    <source>
        <dbReference type="Proteomes" id="UP000636949"/>
    </source>
</evidence>
<organism evidence="2 3">
    <name type="scientific">Cysteiniphilum litorale</name>
    <dbReference type="NCBI Taxonomy" id="2056700"/>
    <lineage>
        <taxon>Bacteria</taxon>
        <taxon>Pseudomonadati</taxon>
        <taxon>Pseudomonadota</taxon>
        <taxon>Gammaproteobacteria</taxon>
        <taxon>Thiotrichales</taxon>
        <taxon>Fastidiosibacteraceae</taxon>
        <taxon>Cysteiniphilum</taxon>
    </lineage>
</organism>
<evidence type="ECO:0000313" key="2">
    <source>
        <dbReference type="EMBL" id="GGF88909.1"/>
    </source>
</evidence>
<evidence type="ECO:0000256" key="1">
    <source>
        <dbReference type="SAM" id="SignalP"/>
    </source>
</evidence>
<gene>
    <name evidence="2" type="ORF">GCM10010995_02710</name>
</gene>
<dbReference type="EMBL" id="BMJS01000001">
    <property type="protein sequence ID" value="GGF88909.1"/>
    <property type="molecule type" value="Genomic_DNA"/>
</dbReference>
<dbReference type="RefSeq" id="WP_117001131.1">
    <property type="nucleotide sequence ID" value="NZ_BMJS01000001.1"/>
</dbReference>
<feature type="chain" id="PRO_5035156209" evidence="1">
    <location>
        <begin position="28"/>
        <end position="230"/>
    </location>
</feature>
<accession>A0A8J2Z2L9</accession>